<accession>E3NM25</accession>
<keyword evidence="2" id="KW-1185">Reference proteome</keyword>
<sequence length="211" mass="25039">MNWRHDPRLKQLLEKATLESLFKNQSIYDNDEVQEMDYTLRHVLKKYEKKDILIEKLMENQGNEAEPIMQECLNSLYEKTMNQGKDHTPENMLTFCKLFRQIGDYQLACEMIWCCASLAVQEFITTRQLKVKLHSQNDKRSFMRALSHEIGNQFAVFEVCHLSFFSNSHKARCVNAAFVEANDFVQQLRTYHLTEEKKNELEKNNFNDDEL</sequence>
<organism evidence="2">
    <name type="scientific">Caenorhabditis remanei</name>
    <name type="common">Caenorhabditis vulgaris</name>
    <dbReference type="NCBI Taxonomy" id="31234"/>
    <lineage>
        <taxon>Eukaryota</taxon>
        <taxon>Metazoa</taxon>
        <taxon>Ecdysozoa</taxon>
        <taxon>Nematoda</taxon>
        <taxon>Chromadorea</taxon>
        <taxon>Rhabditida</taxon>
        <taxon>Rhabditina</taxon>
        <taxon>Rhabditomorpha</taxon>
        <taxon>Rhabditoidea</taxon>
        <taxon>Rhabditidae</taxon>
        <taxon>Peloderinae</taxon>
        <taxon>Caenorhabditis</taxon>
    </lineage>
</organism>
<name>E3NM25_CAERE</name>
<protein>
    <submittedName>
        <fullName evidence="1">Uncharacterized protein</fullName>
    </submittedName>
</protein>
<proteinExistence type="predicted"/>
<evidence type="ECO:0000313" key="1">
    <source>
        <dbReference type="EMBL" id="EFP06586.1"/>
    </source>
</evidence>
<dbReference type="AlphaFoldDB" id="E3NM25"/>
<evidence type="ECO:0000313" key="2">
    <source>
        <dbReference type="Proteomes" id="UP000008281"/>
    </source>
</evidence>
<dbReference type="Proteomes" id="UP000008281">
    <property type="component" value="Unassembled WGS sequence"/>
</dbReference>
<dbReference type="OrthoDB" id="5819140at2759"/>
<dbReference type="eggNOG" id="ENOG502TKAA">
    <property type="taxonomic scope" value="Eukaryota"/>
</dbReference>
<dbReference type="HOGENOM" id="CLU_113452_0_0_1"/>
<reference evidence="1" key="1">
    <citation type="submission" date="2007-07" db="EMBL/GenBank/DDBJ databases">
        <title>PCAP assembly of the Caenorhabditis remanei genome.</title>
        <authorList>
            <consortium name="The Caenorhabditis remanei Sequencing Consortium"/>
            <person name="Wilson R.K."/>
        </authorList>
    </citation>
    <scope>NUCLEOTIDE SEQUENCE [LARGE SCALE GENOMIC DNA]</scope>
    <source>
        <strain evidence="1">PB4641</strain>
    </source>
</reference>
<dbReference type="InParanoid" id="E3NM25"/>
<gene>
    <name evidence="1" type="ORF">CRE_26857</name>
</gene>
<dbReference type="EMBL" id="DS268972">
    <property type="protein sequence ID" value="EFP06586.1"/>
    <property type="molecule type" value="Genomic_DNA"/>
</dbReference>